<dbReference type="GO" id="GO:0016798">
    <property type="term" value="F:hydrolase activity, acting on glycosyl bonds"/>
    <property type="evidence" value="ECO:0007669"/>
    <property type="project" value="UniProtKB-KW"/>
</dbReference>
<dbReference type="GO" id="GO:0046872">
    <property type="term" value="F:metal ion binding"/>
    <property type="evidence" value="ECO:0007669"/>
    <property type="project" value="UniProtKB-KW"/>
</dbReference>
<organism evidence="6 7">
    <name type="scientific">Solanum commersonii</name>
    <name type="common">Commerson's wild potato</name>
    <name type="synonym">Commerson's nightshade</name>
    <dbReference type="NCBI Taxonomy" id="4109"/>
    <lineage>
        <taxon>Eukaryota</taxon>
        <taxon>Viridiplantae</taxon>
        <taxon>Streptophyta</taxon>
        <taxon>Embryophyta</taxon>
        <taxon>Tracheophyta</taxon>
        <taxon>Spermatophyta</taxon>
        <taxon>Magnoliopsida</taxon>
        <taxon>eudicotyledons</taxon>
        <taxon>Gunneridae</taxon>
        <taxon>Pentapetalae</taxon>
        <taxon>asterids</taxon>
        <taxon>lamiids</taxon>
        <taxon>Solanales</taxon>
        <taxon>Solanaceae</taxon>
        <taxon>Solanoideae</taxon>
        <taxon>Solaneae</taxon>
        <taxon>Solanum</taxon>
    </lineage>
</organism>
<comment type="caution">
    <text evidence="6">The sequence shown here is derived from an EMBL/GenBank/DDBJ whole genome shotgun (WGS) entry which is preliminary data.</text>
</comment>
<sequence length="414" mass="44221">MADSRLAILSRHFTSAAADCKVPPLNSVTMQAGSGSFGQNLGWIKISPEVSEALKHGTPIVALESTIISHGMPYPQNFETAKELEVIVRENGAVPATIAILDGVPCIGLTTEELEILARLGSKARKTASRDIALVMAGRENGATTVSATMYLASKVGIPVFVTGGIGGVHRHGENTMDVSSDLTELGNTPVAVISAGIKSILDIPRTLEYLETQRVTVAAYRTDEFPAFFTQTSGCKAPARVESPEHCARVIGKQPYTYFILHSITHANIRLEQKSGILIAVPIPREHSASGSLIESAIQLALQEAREKKITGNAETPFLLARVNELTGGASLASISDIALVKNNASIGAKIAVSLAQLQKRSYNRLVVILLYSRSFVSTQLSILSSLSLKEAAALTYEAERVLLMEVCNQTES</sequence>
<dbReference type="InterPro" id="IPR022830">
    <property type="entry name" value="Indigdn_synthA-like"/>
</dbReference>
<dbReference type="GO" id="GO:0004730">
    <property type="term" value="F:pseudouridylate synthase activity"/>
    <property type="evidence" value="ECO:0007669"/>
    <property type="project" value="InterPro"/>
</dbReference>
<dbReference type="AlphaFoldDB" id="A0A9J5WMG7"/>
<proteinExistence type="inferred from homology"/>
<keyword evidence="7" id="KW-1185">Reference proteome</keyword>
<keyword evidence="1" id="KW-0479">Metal-binding</keyword>
<keyword evidence="3" id="KW-0464">Manganese</keyword>
<evidence type="ECO:0000313" key="6">
    <source>
        <dbReference type="EMBL" id="KAG5576722.1"/>
    </source>
</evidence>
<keyword evidence="4" id="KW-0456">Lyase</keyword>
<keyword evidence="5" id="KW-0326">Glycosidase</keyword>
<evidence type="ECO:0000256" key="4">
    <source>
        <dbReference type="ARBA" id="ARBA00023239"/>
    </source>
</evidence>
<dbReference type="HAMAP" id="MF_01876">
    <property type="entry name" value="PsiMP_glycosidase"/>
    <property type="match status" value="1"/>
</dbReference>
<protein>
    <recommendedName>
        <fullName evidence="8">Indigoidine synthase A family protein</fullName>
    </recommendedName>
</protein>
<evidence type="ECO:0008006" key="8">
    <source>
        <dbReference type="Google" id="ProtNLM"/>
    </source>
</evidence>
<evidence type="ECO:0000313" key="7">
    <source>
        <dbReference type="Proteomes" id="UP000824120"/>
    </source>
</evidence>
<dbReference type="OrthoDB" id="198885at2759"/>
<dbReference type="SUPFAM" id="SSF110581">
    <property type="entry name" value="Indigoidine synthase A-like"/>
    <property type="match status" value="1"/>
</dbReference>
<dbReference type="InterPro" id="IPR007342">
    <property type="entry name" value="PsuG"/>
</dbReference>
<gene>
    <name evidence="6" type="ORF">H5410_056856</name>
</gene>
<dbReference type="PANTHER" id="PTHR42909:SF1">
    <property type="entry name" value="CARBOHYDRATE KINASE PFKB DOMAIN-CONTAINING PROTEIN"/>
    <property type="match status" value="1"/>
</dbReference>
<accession>A0A9J5WMG7</accession>
<evidence type="ECO:0000256" key="3">
    <source>
        <dbReference type="ARBA" id="ARBA00023211"/>
    </source>
</evidence>
<dbReference type="PANTHER" id="PTHR42909">
    <property type="entry name" value="ZGC:136858"/>
    <property type="match status" value="1"/>
</dbReference>
<keyword evidence="2" id="KW-0378">Hydrolase</keyword>
<dbReference type="EMBL" id="JACXVP010000011">
    <property type="protein sequence ID" value="KAG5576722.1"/>
    <property type="molecule type" value="Genomic_DNA"/>
</dbReference>
<evidence type="ECO:0000256" key="1">
    <source>
        <dbReference type="ARBA" id="ARBA00022723"/>
    </source>
</evidence>
<evidence type="ECO:0000256" key="2">
    <source>
        <dbReference type="ARBA" id="ARBA00022801"/>
    </source>
</evidence>
<dbReference type="Proteomes" id="UP000824120">
    <property type="component" value="Chromosome 11"/>
</dbReference>
<dbReference type="Pfam" id="PF04227">
    <property type="entry name" value="Indigoidine_A"/>
    <property type="match status" value="1"/>
</dbReference>
<dbReference type="Gene3D" id="3.40.1790.10">
    <property type="entry name" value="Indigoidine synthase domain"/>
    <property type="match status" value="1"/>
</dbReference>
<reference evidence="6 7" key="1">
    <citation type="submission" date="2020-09" db="EMBL/GenBank/DDBJ databases">
        <title>De no assembly of potato wild relative species, Solanum commersonii.</title>
        <authorList>
            <person name="Cho K."/>
        </authorList>
    </citation>
    <scope>NUCLEOTIDE SEQUENCE [LARGE SCALE GENOMIC DNA]</scope>
    <source>
        <strain evidence="6">LZ3.2</strain>
        <tissue evidence="6">Leaf</tissue>
    </source>
</reference>
<name>A0A9J5WMG7_SOLCO</name>
<evidence type="ECO:0000256" key="5">
    <source>
        <dbReference type="ARBA" id="ARBA00023295"/>
    </source>
</evidence>
<dbReference type="GO" id="GO:0005737">
    <property type="term" value="C:cytoplasm"/>
    <property type="evidence" value="ECO:0007669"/>
    <property type="project" value="TreeGrafter"/>
</dbReference>